<reference evidence="2 3" key="1">
    <citation type="submission" date="2024-06" db="EMBL/GenBank/DDBJ databases">
        <authorList>
            <person name="Chen R.Y."/>
        </authorList>
    </citation>
    <scope>NUCLEOTIDE SEQUENCE [LARGE SCALE GENOMIC DNA]</scope>
    <source>
        <strain evidence="2 3">D2</strain>
    </source>
</reference>
<evidence type="ECO:0000256" key="1">
    <source>
        <dbReference type="SAM" id="SignalP"/>
    </source>
</evidence>
<evidence type="ECO:0008006" key="4">
    <source>
        <dbReference type="Google" id="ProtNLM"/>
    </source>
</evidence>
<feature type="chain" id="PRO_5046749865" description="DUF3078 domain-containing protein" evidence="1">
    <location>
        <begin position="21"/>
        <end position="296"/>
    </location>
</feature>
<protein>
    <recommendedName>
        <fullName evidence="4">DUF3078 domain-containing protein</fullName>
    </recommendedName>
</protein>
<comment type="caution">
    <text evidence="2">The sequence shown here is derived from an EMBL/GenBank/DDBJ whole genome shotgun (WGS) entry which is preliminary data.</text>
</comment>
<dbReference type="EMBL" id="JBELOE010000125">
    <property type="protein sequence ID" value="MER2491527.1"/>
    <property type="molecule type" value="Genomic_DNA"/>
</dbReference>
<evidence type="ECO:0000313" key="3">
    <source>
        <dbReference type="Proteomes" id="UP001467690"/>
    </source>
</evidence>
<dbReference type="RefSeq" id="WP_143871008.1">
    <property type="nucleotide sequence ID" value="NZ_CP041660.1"/>
</dbReference>
<gene>
    <name evidence="2" type="ORF">ABS311_06495</name>
</gene>
<dbReference type="Proteomes" id="UP001467690">
    <property type="component" value="Unassembled WGS sequence"/>
</dbReference>
<feature type="signal peptide" evidence="1">
    <location>
        <begin position="1"/>
        <end position="20"/>
    </location>
</feature>
<accession>A0ABV1RFR7</accession>
<organism evidence="2 3">
    <name type="scientific">Catenovulum sediminis</name>
    <dbReference type="NCBI Taxonomy" id="1740262"/>
    <lineage>
        <taxon>Bacteria</taxon>
        <taxon>Pseudomonadati</taxon>
        <taxon>Pseudomonadota</taxon>
        <taxon>Gammaproteobacteria</taxon>
        <taxon>Alteromonadales</taxon>
        <taxon>Alteromonadaceae</taxon>
        <taxon>Catenovulum</taxon>
    </lineage>
</organism>
<keyword evidence="3" id="KW-1185">Reference proteome</keyword>
<sequence length="296" mass="34935">MIAKKIIYLSGLVLSLQVNAQTLPKQKLAVTFEHQQNLFNSAEKYQAISEQNINLEYQVAQHWQLSPAQRTHISLSGQLQKYQEFTFLDKKTLQLAAWYAWQNDFHYLSPFYLVAVKLAKNELEDEARNSQQLQLTALYQQRINDRLKIQTGLSHQITDAHNKVFERRISQFFSHLKYVPNSKILYRLGLQIGWGKLGSSKYKNYCQYPAHESLYQNNATYWYDTQLNYYDKKDNCKTWYSYQFDGRFTALTAATELQIHESLSAAIQYKKQWTRVVNSSISYQQQQLTAELNYRF</sequence>
<name>A0ABV1RFR7_9ALTE</name>
<evidence type="ECO:0000313" key="2">
    <source>
        <dbReference type="EMBL" id="MER2491527.1"/>
    </source>
</evidence>
<proteinExistence type="predicted"/>
<keyword evidence="1" id="KW-0732">Signal</keyword>